<sequence>MPAGNDTPGEMRPGELRVVGTSVTREIELLLDRVAQAAGRRAPRVLQVGSRTLVSERNVRNWRNLVARRFGTKAEFVGLDLAEGSNVDCVADICSDPRTLKSRLGEEPFDLVLCCHVLEHTRHPARAARNIERALRPGGLAYVAAAWSQAFHATPDDYWRFSARGLMLLFGHLEIASSFYSGGDVGLDVAYRVERDGRPELDPRAGAVEQGLFQLVLDHEDNRAVLARQATERLPVSRTYLPSLFVNLVGRRIR</sequence>
<protein>
    <submittedName>
        <fullName evidence="2">Class I SAM-dependent methyltransferase</fullName>
    </submittedName>
</protein>
<reference evidence="2 3" key="1">
    <citation type="submission" date="2021-06" db="EMBL/GenBank/DDBJ databases">
        <authorList>
            <person name="Lee D.H."/>
        </authorList>
    </citation>
    <scope>NUCLEOTIDE SEQUENCE [LARGE SCALE GENOMIC DNA]</scope>
    <source>
        <strain evidence="2 3">MMS21-HV4-11</strain>
    </source>
</reference>
<dbReference type="Pfam" id="PF08241">
    <property type="entry name" value="Methyltransf_11"/>
    <property type="match status" value="1"/>
</dbReference>
<dbReference type="InterPro" id="IPR013216">
    <property type="entry name" value="Methyltransf_11"/>
</dbReference>
<feature type="domain" description="Methyltransferase type 11" evidence="1">
    <location>
        <begin position="74"/>
        <end position="142"/>
    </location>
</feature>
<keyword evidence="3" id="KW-1185">Reference proteome</keyword>
<evidence type="ECO:0000259" key="1">
    <source>
        <dbReference type="Pfam" id="PF08241"/>
    </source>
</evidence>
<evidence type="ECO:0000313" key="3">
    <source>
        <dbReference type="Proteomes" id="UP000727907"/>
    </source>
</evidence>
<dbReference type="GO" id="GO:0032259">
    <property type="term" value="P:methylation"/>
    <property type="evidence" value="ECO:0007669"/>
    <property type="project" value="UniProtKB-KW"/>
</dbReference>
<evidence type="ECO:0000313" key="2">
    <source>
        <dbReference type="EMBL" id="MBU8873300.1"/>
    </source>
</evidence>
<name>A0ABS6IJ71_9HYPH</name>
<proteinExistence type="predicted"/>
<dbReference type="RefSeq" id="WP_216957552.1">
    <property type="nucleotide sequence ID" value="NZ_JAHOPB010000001.1"/>
</dbReference>
<keyword evidence="2" id="KW-0808">Transferase</keyword>
<dbReference type="Proteomes" id="UP000727907">
    <property type="component" value="Unassembled WGS sequence"/>
</dbReference>
<accession>A0ABS6IJ71</accession>
<keyword evidence="2" id="KW-0489">Methyltransferase</keyword>
<comment type="caution">
    <text evidence="2">The sequence shown here is derived from an EMBL/GenBank/DDBJ whole genome shotgun (WGS) entry which is preliminary data.</text>
</comment>
<dbReference type="CDD" id="cd02440">
    <property type="entry name" value="AdoMet_MTases"/>
    <property type="match status" value="1"/>
</dbReference>
<dbReference type="EMBL" id="JAHOPB010000001">
    <property type="protein sequence ID" value="MBU8873300.1"/>
    <property type="molecule type" value="Genomic_DNA"/>
</dbReference>
<dbReference type="GO" id="GO:0008168">
    <property type="term" value="F:methyltransferase activity"/>
    <property type="evidence" value="ECO:0007669"/>
    <property type="project" value="UniProtKB-KW"/>
</dbReference>
<organism evidence="2 3">
    <name type="scientific">Reyranella humidisoli</name>
    <dbReference type="NCBI Taxonomy" id="2849149"/>
    <lineage>
        <taxon>Bacteria</taxon>
        <taxon>Pseudomonadati</taxon>
        <taxon>Pseudomonadota</taxon>
        <taxon>Alphaproteobacteria</taxon>
        <taxon>Hyphomicrobiales</taxon>
        <taxon>Reyranellaceae</taxon>
        <taxon>Reyranella</taxon>
    </lineage>
</organism>
<gene>
    <name evidence="2" type="ORF">KQ910_05965</name>
</gene>